<dbReference type="GO" id="GO:0016117">
    <property type="term" value="P:carotenoid biosynthetic process"/>
    <property type="evidence" value="ECO:0007669"/>
    <property type="project" value="UniProtKB-KW"/>
</dbReference>
<evidence type="ECO:0000313" key="10">
    <source>
        <dbReference type="EMBL" id="NYD69541.1"/>
    </source>
</evidence>
<evidence type="ECO:0000256" key="4">
    <source>
        <dbReference type="ARBA" id="ARBA00022746"/>
    </source>
</evidence>
<protein>
    <submittedName>
        <fullName evidence="10">Lycopene cyclase domain-containing protein</fullName>
    </submittedName>
</protein>
<dbReference type="GO" id="GO:0045436">
    <property type="term" value="F:lycopene beta cyclase activity"/>
    <property type="evidence" value="ECO:0007669"/>
    <property type="project" value="UniProtKB-ARBA"/>
</dbReference>
<keyword evidence="6 8" id="KW-0472">Membrane</keyword>
<dbReference type="AlphaFoldDB" id="A0A852SL93"/>
<keyword evidence="5 8" id="KW-1133">Transmembrane helix</keyword>
<organism evidence="10 11">
    <name type="scientific">Herbiconiux flava</name>
    <dbReference type="NCBI Taxonomy" id="881268"/>
    <lineage>
        <taxon>Bacteria</taxon>
        <taxon>Bacillati</taxon>
        <taxon>Actinomycetota</taxon>
        <taxon>Actinomycetes</taxon>
        <taxon>Micrococcales</taxon>
        <taxon>Microbacteriaceae</taxon>
        <taxon>Herbiconiux</taxon>
    </lineage>
</organism>
<evidence type="ECO:0000256" key="3">
    <source>
        <dbReference type="ARBA" id="ARBA00022692"/>
    </source>
</evidence>
<keyword evidence="3 8" id="KW-0812">Transmembrane</keyword>
<feature type="transmembrane region" description="Helical" evidence="8">
    <location>
        <begin position="6"/>
        <end position="25"/>
    </location>
</feature>
<feature type="transmembrane region" description="Helical" evidence="8">
    <location>
        <begin position="37"/>
        <end position="64"/>
    </location>
</feature>
<dbReference type="NCBIfam" id="TIGR03462">
    <property type="entry name" value="CarR_dom_SF"/>
    <property type="match status" value="1"/>
</dbReference>
<feature type="domain" description="Lycopene cyclase" evidence="9">
    <location>
        <begin position="16"/>
        <end position="93"/>
    </location>
</feature>
<reference evidence="10 11" key="1">
    <citation type="submission" date="2020-07" db="EMBL/GenBank/DDBJ databases">
        <title>Sequencing the genomes of 1000 actinobacteria strains.</title>
        <authorList>
            <person name="Klenk H.-P."/>
        </authorList>
    </citation>
    <scope>NUCLEOTIDE SEQUENCE [LARGE SCALE GENOMIC DNA]</scope>
    <source>
        <strain evidence="10 11">DSM 26474</strain>
    </source>
</reference>
<evidence type="ECO:0000256" key="6">
    <source>
        <dbReference type="ARBA" id="ARBA00023136"/>
    </source>
</evidence>
<dbReference type="Proteomes" id="UP000549913">
    <property type="component" value="Unassembled WGS sequence"/>
</dbReference>
<evidence type="ECO:0000313" key="11">
    <source>
        <dbReference type="Proteomes" id="UP000549913"/>
    </source>
</evidence>
<dbReference type="InterPro" id="IPR017825">
    <property type="entry name" value="Lycopene_cyclase_dom"/>
</dbReference>
<sequence length="107" mass="11250">MTYWALNAVFLGVVAVVAVLAAVVVRRAHPDARRNLLGVFGLTAGLLLVLTALFDNVMIAIGLVGYDEGRISGAFIGIAPLEDFAYALAAAVLLPSLWLLLGSRSRA</sequence>
<feature type="transmembrane region" description="Helical" evidence="8">
    <location>
        <begin position="84"/>
        <end position="101"/>
    </location>
</feature>
<evidence type="ECO:0000256" key="5">
    <source>
        <dbReference type="ARBA" id="ARBA00022989"/>
    </source>
</evidence>
<comment type="subcellular location">
    <subcellularLocation>
        <location evidence="1">Membrane</location>
        <topology evidence="1">Multi-pass membrane protein</topology>
    </subcellularLocation>
</comment>
<dbReference type="EMBL" id="JACCBM010000001">
    <property type="protein sequence ID" value="NYD69541.1"/>
    <property type="molecule type" value="Genomic_DNA"/>
</dbReference>
<comment type="pathway">
    <text evidence="2">Carotenoid biosynthesis.</text>
</comment>
<proteinExistence type="predicted"/>
<dbReference type="GO" id="GO:0016872">
    <property type="term" value="F:intramolecular lyase activity"/>
    <property type="evidence" value="ECO:0007669"/>
    <property type="project" value="InterPro"/>
</dbReference>
<keyword evidence="11" id="KW-1185">Reference proteome</keyword>
<dbReference type="GO" id="GO:0016020">
    <property type="term" value="C:membrane"/>
    <property type="evidence" value="ECO:0007669"/>
    <property type="project" value="UniProtKB-SubCell"/>
</dbReference>
<evidence type="ECO:0000256" key="7">
    <source>
        <dbReference type="ARBA" id="ARBA00023235"/>
    </source>
</evidence>
<keyword evidence="4" id="KW-0125">Carotenoid biosynthesis</keyword>
<accession>A0A852SL93</accession>
<gene>
    <name evidence="10" type="ORF">BJ984_000699</name>
</gene>
<dbReference type="RefSeq" id="WP_179546856.1">
    <property type="nucleotide sequence ID" value="NZ_BSEW01000001.1"/>
</dbReference>
<evidence type="ECO:0000256" key="8">
    <source>
        <dbReference type="SAM" id="Phobius"/>
    </source>
</evidence>
<evidence type="ECO:0000256" key="2">
    <source>
        <dbReference type="ARBA" id="ARBA00004829"/>
    </source>
</evidence>
<comment type="caution">
    <text evidence="10">The sequence shown here is derived from an EMBL/GenBank/DDBJ whole genome shotgun (WGS) entry which is preliminary data.</text>
</comment>
<dbReference type="Pfam" id="PF18916">
    <property type="entry name" value="Lycopene_cyc"/>
    <property type="match status" value="1"/>
</dbReference>
<keyword evidence="7" id="KW-0413">Isomerase</keyword>
<name>A0A852SL93_9MICO</name>
<evidence type="ECO:0000259" key="9">
    <source>
        <dbReference type="Pfam" id="PF18916"/>
    </source>
</evidence>
<evidence type="ECO:0000256" key="1">
    <source>
        <dbReference type="ARBA" id="ARBA00004141"/>
    </source>
</evidence>